<accession>A0A540WQL2</accession>
<dbReference type="SUPFAM" id="SSF53056">
    <property type="entry name" value="beta-carbonic anhydrase, cab"/>
    <property type="match status" value="1"/>
</dbReference>
<evidence type="ECO:0000313" key="2">
    <source>
        <dbReference type="Proteomes" id="UP000315369"/>
    </source>
</evidence>
<sequence>MIDEKPFVSRHRYEHHHPTVLAIYCSDGRFTDAVEDLATHLGHERIDTLTIPGGPALLNRWVADYLESDTITRAARFLIIGHHIEEVLLLAHANCGYYQSRHGTMGPEFIAEQQVQDLRHAAEQLQKEHTGIRVRPFFVHPEAERIHFKPVALHD</sequence>
<proteinExistence type="predicted"/>
<organism evidence="1 2">
    <name type="scientific">Myxococcus llanfairpwllgwyngyllgogerychwyrndrobwllllantysiliogogogochensis</name>
    <dbReference type="NCBI Taxonomy" id="2590453"/>
    <lineage>
        <taxon>Bacteria</taxon>
        <taxon>Pseudomonadati</taxon>
        <taxon>Myxococcota</taxon>
        <taxon>Myxococcia</taxon>
        <taxon>Myxococcales</taxon>
        <taxon>Cystobacterineae</taxon>
        <taxon>Myxococcaceae</taxon>
        <taxon>Myxococcus</taxon>
    </lineage>
</organism>
<evidence type="ECO:0000313" key="1">
    <source>
        <dbReference type="EMBL" id="TQF11306.1"/>
    </source>
</evidence>
<protein>
    <recommendedName>
        <fullName evidence="3">Carbonic anhydrase</fullName>
    </recommendedName>
</protein>
<comment type="caution">
    <text evidence="1">The sequence shown here is derived from an EMBL/GenBank/DDBJ whole genome shotgun (WGS) entry which is preliminary data.</text>
</comment>
<reference evidence="1 2" key="1">
    <citation type="submission" date="2019-06" db="EMBL/GenBank/DDBJ databases">
        <authorList>
            <person name="Livingstone P."/>
            <person name="Whitworth D."/>
        </authorList>
    </citation>
    <scope>NUCLEOTIDE SEQUENCE [LARGE SCALE GENOMIC DNA]</scope>
    <source>
        <strain evidence="1 2">AM401</strain>
    </source>
</reference>
<dbReference type="Pfam" id="PF20393">
    <property type="entry name" value="Pro_CA_2"/>
    <property type="match status" value="1"/>
</dbReference>
<dbReference type="RefSeq" id="WP_141646931.1">
    <property type="nucleotide sequence ID" value="NZ_VIFM01000197.1"/>
</dbReference>
<dbReference type="AlphaFoldDB" id="A0A540WQL2"/>
<dbReference type="Proteomes" id="UP000315369">
    <property type="component" value="Unassembled WGS sequence"/>
</dbReference>
<dbReference type="Gene3D" id="3.40.1050.10">
    <property type="entry name" value="Carbonic anhydrase"/>
    <property type="match status" value="1"/>
</dbReference>
<dbReference type="GO" id="GO:0004089">
    <property type="term" value="F:carbonate dehydratase activity"/>
    <property type="evidence" value="ECO:0007669"/>
    <property type="project" value="InterPro"/>
</dbReference>
<dbReference type="GO" id="GO:0008270">
    <property type="term" value="F:zinc ion binding"/>
    <property type="evidence" value="ECO:0007669"/>
    <property type="project" value="InterPro"/>
</dbReference>
<gene>
    <name evidence="1" type="ORF">FJV41_34940</name>
</gene>
<dbReference type="InterPro" id="IPR046871">
    <property type="entry name" value="Pro_CA_2"/>
</dbReference>
<keyword evidence="2" id="KW-1185">Reference proteome</keyword>
<evidence type="ECO:0008006" key="3">
    <source>
        <dbReference type="Google" id="ProtNLM"/>
    </source>
</evidence>
<dbReference type="EMBL" id="VIFM01000197">
    <property type="protein sequence ID" value="TQF11306.1"/>
    <property type="molecule type" value="Genomic_DNA"/>
</dbReference>
<name>A0A540WQL2_9BACT</name>
<dbReference type="OrthoDB" id="5507197at2"/>
<dbReference type="InterPro" id="IPR036874">
    <property type="entry name" value="Carbonic_anhydrase_sf"/>
</dbReference>